<keyword evidence="8" id="KW-1185">Reference proteome</keyword>
<dbReference type="PROSITE" id="PS50005">
    <property type="entry name" value="TPR"/>
    <property type="match status" value="1"/>
</dbReference>
<reference evidence="4" key="3">
    <citation type="journal article" date="2019" name="Int. J. Syst. Evol. Microbiol.">
        <title>Polynucleobacter paneuropaeus sp. nov., characterized by six strains isolated from freshwater lakes located along a 3000 km north-south cross-section across Europe.</title>
        <authorList>
            <person name="Hoetzinger M."/>
            <person name="Schmidt J."/>
            <person name="Pitt A."/>
            <person name="Koll U."/>
            <person name="Lang E."/>
            <person name="Hahn M.W."/>
        </authorList>
    </citation>
    <scope>NUCLEOTIDE SEQUENCE</scope>
    <source>
        <strain evidence="4">MG-25-Pas1-D2</strain>
    </source>
</reference>
<reference evidence="5" key="4">
    <citation type="journal article" date="2021" name="Genome Biol. Evol.">
        <title>Continental-Scale Gene Flow Prevents Allopatric Divergence of Pelagic Freshwater Bacteria.</title>
        <authorList>
            <person name="Hoetzinger M."/>
            <person name="Pitt A."/>
            <person name="Huemer A."/>
            <person name="Hahn M.W."/>
        </authorList>
    </citation>
    <scope>NUCLEOTIDE SEQUENCE</scope>
    <source>
        <strain evidence="5">SM1-W8</strain>
    </source>
</reference>
<reference evidence="7" key="1">
    <citation type="submission" date="2018-06" db="EMBL/GenBank/DDBJ databases">
        <title>Description of a new Polynucleobacter species.</title>
        <authorList>
            <person name="Hahn M.W."/>
        </authorList>
    </citation>
    <scope>NUCLEOTIDE SEQUENCE [LARGE SCALE GENOMIC DNA]</scope>
    <source>
        <strain evidence="7">MG-25-Pas1-D2</strain>
    </source>
</reference>
<dbReference type="SMART" id="SM00028">
    <property type="entry name" value="TPR"/>
    <property type="match status" value="2"/>
</dbReference>
<evidence type="ECO:0000313" key="5">
    <source>
        <dbReference type="EMBL" id="MBT8550864.1"/>
    </source>
</evidence>
<dbReference type="Proteomes" id="UP000248592">
    <property type="component" value="Chromosome"/>
</dbReference>
<dbReference type="Proteomes" id="UP000783102">
    <property type="component" value="Unassembled WGS sequence"/>
</dbReference>
<dbReference type="EMBL" id="QMCH01000003">
    <property type="protein sequence ID" value="RAZ42316.1"/>
    <property type="molecule type" value="Genomic_DNA"/>
</dbReference>
<reference evidence="6 8" key="2">
    <citation type="submission" date="2018-06" db="EMBL/GenBank/DDBJ databases">
        <title>Genome of strain Polynucleobacter sp. FUKU-NW-11.</title>
        <authorList>
            <person name="Hahn M.W."/>
        </authorList>
    </citation>
    <scope>NUCLEOTIDE SEQUENCE [LARGE SCALE GENOMIC DNA]</scope>
    <source>
        <strain evidence="6">FUKU-NW-11</strain>
        <strain evidence="8">FUKU-NW11</strain>
    </source>
</reference>
<keyword evidence="3" id="KW-0732">Signal</keyword>
<feature type="repeat" description="TPR" evidence="1">
    <location>
        <begin position="176"/>
        <end position="209"/>
    </location>
</feature>
<evidence type="ECO:0000256" key="1">
    <source>
        <dbReference type="PROSITE-ProRule" id="PRU00339"/>
    </source>
</evidence>
<gene>
    <name evidence="6" type="ORF">DP176_07145</name>
    <name evidence="5" type="ORF">G6731_02675</name>
    <name evidence="4" type="ORF">Pas1_04580</name>
</gene>
<evidence type="ECO:0000313" key="4">
    <source>
        <dbReference type="EMBL" id="AWW49721.1"/>
    </source>
</evidence>
<dbReference type="InterPro" id="IPR019734">
    <property type="entry name" value="TPR_rpt"/>
</dbReference>
<dbReference type="RefSeq" id="WP_112204135.1">
    <property type="nucleotide sequence ID" value="NZ_CBCSBS010000001.1"/>
</dbReference>
<organism evidence="4 7">
    <name type="scientific">Polynucleobacter paneuropaeus</name>
    <dbReference type="NCBI Taxonomy" id="2527775"/>
    <lineage>
        <taxon>Bacteria</taxon>
        <taxon>Pseudomonadati</taxon>
        <taxon>Pseudomonadota</taxon>
        <taxon>Betaproteobacteria</taxon>
        <taxon>Burkholderiales</taxon>
        <taxon>Burkholderiaceae</taxon>
        <taxon>Polynucleobacter</taxon>
    </lineage>
</organism>
<dbReference type="Gene3D" id="1.25.40.10">
    <property type="entry name" value="Tetratricopeptide repeat domain"/>
    <property type="match status" value="1"/>
</dbReference>
<feature type="chain" id="PRO_5044583699" evidence="3">
    <location>
        <begin position="26"/>
        <end position="285"/>
    </location>
</feature>
<dbReference type="AlphaFoldDB" id="A0A2Z4JM31"/>
<protein>
    <submittedName>
        <fullName evidence="5">Tetratricopeptide repeat protein</fullName>
    </submittedName>
</protein>
<evidence type="ECO:0000313" key="8">
    <source>
        <dbReference type="Proteomes" id="UP000251072"/>
    </source>
</evidence>
<name>A0A2Z4JM31_9BURK</name>
<dbReference type="InterPro" id="IPR011990">
    <property type="entry name" value="TPR-like_helical_dom_sf"/>
</dbReference>
<dbReference type="PROSITE" id="PS51257">
    <property type="entry name" value="PROKAR_LIPOPROTEIN"/>
    <property type="match status" value="1"/>
</dbReference>
<dbReference type="SUPFAM" id="SSF48452">
    <property type="entry name" value="TPR-like"/>
    <property type="match status" value="1"/>
</dbReference>
<evidence type="ECO:0000313" key="7">
    <source>
        <dbReference type="Proteomes" id="UP000248592"/>
    </source>
</evidence>
<sequence>MQTSRPLLKLTLAPRIGLTSALTIALLSLGGCSTPGQQRADAEILAVNKSEMQQNAGAPQAYLGSYGPSDPQRLSTNPAYEPLAPSLADSVAVPYLAFLIIEPDPVSKNGVPSDIEKLVKARQFPAAIDLINERLSKTPKNVQLRYVKARIQIQMRDFAAAKQTLIEITQQFPELPEPYNNLAALAANQGQWIEARDYLELALKLRPTYAIASANLGEVYVRLAAKAYENASQSRTNQRFYINRAKALNEMLKQKPDSALPQSNLQPTNPKESTPSNGESSSKNQ</sequence>
<feature type="region of interest" description="Disordered" evidence="2">
    <location>
        <begin position="252"/>
        <end position="285"/>
    </location>
</feature>
<accession>A0A2Z4JM31</accession>
<evidence type="ECO:0000256" key="2">
    <source>
        <dbReference type="SAM" id="MobiDB-lite"/>
    </source>
</evidence>
<dbReference type="EMBL" id="CP030085">
    <property type="protein sequence ID" value="AWW49721.1"/>
    <property type="molecule type" value="Genomic_DNA"/>
</dbReference>
<dbReference type="Pfam" id="PF14559">
    <property type="entry name" value="TPR_19"/>
    <property type="match status" value="1"/>
</dbReference>
<keyword evidence="1" id="KW-0802">TPR repeat</keyword>
<evidence type="ECO:0000313" key="6">
    <source>
        <dbReference type="EMBL" id="RAZ42316.1"/>
    </source>
</evidence>
<feature type="compositionally biased region" description="Polar residues" evidence="2">
    <location>
        <begin position="260"/>
        <end position="285"/>
    </location>
</feature>
<evidence type="ECO:0000256" key="3">
    <source>
        <dbReference type="SAM" id="SignalP"/>
    </source>
</evidence>
<dbReference type="GeneID" id="66832233"/>
<dbReference type="EMBL" id="JAANEY010000001">
    <property type="protein sequence ID" value="MBT8550864.1"/>
    <property type="molecule type" value="Genomic_DNA"/>
</dbReference>
<dbReference type="Proteomes" id="UP000251072">
    <property type="component" value="Unassembled WGS sequence"/>
</dbReference>
<feature type="signal peptide" evidence="3">
    <location>
        <begin position="1"/>
        <end position="25"/>
    </location>
</feature>
<dbReference type="KEGG" id="poh:DPM16_04500"/>
<proteinExistence type="predicted"/>